<evidence type="ECO:0000256" key="1">
    <source>
        <dbReference type="SAM" id="MobiDB-lite"/>
    </source>
</evidence>
<proteinExistence type="predicted"/>
<dbReference type="InParanoid" id="A0A067M7X3"/>
<feature type="region of interest" description="Disordered" evidence="1">
    <location>
        <begin position="724"/>
        <end position="747"/>
    </location>
</feature>
<feature type="compositionally biased region" description="Polar residues" evidence="1">
    <location>
        <begin position="644"/>
        <end position="654"/>
    </location>
</feature>
<feature type="compositionally biased region" description="Polar residues" evidence="1">
    <location>
        <begin position="281"/>
        <end position="291"/>
    </location>
</feature>
<feature type="compositionally biased region" description="Basic and acidic residues" evidence="1">
    <location>
        <begin position="655"/>
        <end position="671"/>
    </location>
</feature>
<feature type="compositionally biased region" description="Basic and acidic residues" evidence="1">
    <location>
        <begin position="91"/>
        <end position="125"/>
    </location>
</feature>
<dbReference type="STRING" id="930990.A0A067M7X3"/>
<dbReference type="OrthoDB" id="3224221at2759"/>
<dbReference type="AlphaFoldDB" id="A0A067M7X3"/>
<feature type="region of interest" description="Disordered" evidence="1">
    <location>
        <begin position="248"/>
        <end position="300"/>
    </location>
</feature>
<feature type="compositionally biased region" description="Low complexity" evidence="1">
    <location>
        <begin position="36"/>
        <end position="46"/>
    </location>
</feature>
<feature type="region of interest" description="Disordered" evidence="1">
    <location>
        <begin position="1"/>
        <end position="217"/>
    </location>
</feature>
<dbReference type="HOGENOM" id="CLU_278480_0_0_1"/>
<reference evidence="3" key="1">
    <citation type="journal article" date="2014" name="Proc. Natl. Acad. Sci. U.S.A.">
        <title>Extensive sampling of basidiomycete genomes demonstrates inadequacy of the white-rot/brown-rot paradigm for wood decay fungi.</title>
        <authorList>
            <person name="Riley R."/>
            <person name="Salamov A.A."/>
            <person name="Brown D.W."/>
            <person name="Nagy L.G."/>
            <person name="Floudas D."/>
            <person name="Held B.W."/>
            <person name="Levasseur A."/>
            <person name="Lombard V."/>
            <person name="Morin E."/>
            <person name="Otillar R."/>
            <person name="Lindquist E.A."/>
            <person name="Sun H."/>
            <person name="LaButti K.M."/>
            <person name="Schmutz J."/>
            <person name="Jabbour D."/>
            <person name="Luo H."/>
            <person name="Baker S.E."/>
            <person name="Pisabarro A.G."/>
            <person name="Walton J.D."/>
            <person name="Blanchette R.A."/>
            <person name="Henrissat B."/>
            <person name="Martin F."/>
            <person name="Cullen D."/>
            <person name="Hibbett D.S."/>
            <person name="Grigoriev I.V."/>
        </authorList>
    </citation>
    <scope>NUCLEOTIDE SEQUENCE [LARGE SCALE GENOMIC DNA]</scope>
    <source>
        <strain evidence="3">FD-172 SS1</strain>
    </source>
</reference>
<keyword evidence="3" id="KW-1185">Reference proteome</keyword>
<dbReference type="EMBL" id="KL198056">
    <property type="protein sequence ID" value="KDQ11674.1"/>
    <property type="molecule type" value="Genomic_DNA"/>
</dbReference>
<sequence length="1135" mass="123155">MSAHNGDGRSTTPRRLPSVPRDDPLSPSVPGAYTISRSSALPLRLPSVPPADPAAPSTLPSLPSNLNPFSFAPSNHAGAAGNRRQSKARSNPKDQRPSHGEFEAFRHLSLPPDEHPINFAHHSERQAPFAPQLELPTEQMGEPAPTFSKRDPGSSFSSNGKYKAKRISSGGFTSPSLSEGRRSTNSDRNGMGLNRLSSAASIRASKKPEGSNRQWVQVAREPWKSQAERYKLANLVAARVGGSFQELQTPAGQAPLSVRGHTPVPTAQPAPPGQPPGSVQDLLSSAGQAPSSALGYTPAPAAQPTLPGQFLILPQDFRTSAGQAPSSAWGYTPAPTAQSALPGQFSIPFQEFKSSAGQAPSSVRGYTPAPVAQAALPGQFPILPQELRTSAGQAPSSVRGHTPTPASQLALPAQPLASATGAQPTAGEGLSCATGSPVAIAQPVAPVPSRPTLPTLPVSFQELQLNGGLAPYAQGIRQTDVPPEHFHPGLRMPVSPHEPQPGNGEVHSESNLIVTPAAQSVPPVQPHPTLQYPLQDFQFNEGYAPTSNQGGSAALFGQSAPPATIHAASRVNAHPQGNSSFQENALMGSPPQDEDEDEDEYIPTPDFSDDDFSDDENDNLADIEEDRGGFGQGGRDQAGDAHYQNYNTGQSQSYNEDRRRESHTQEDHDMGREDEEADFDNGGMRRIMADLAYSIKTLTAVVVQNQKNTEEHLEAFAKLLRRGRTSGQSGAGSDSDSNPETLTQRTGVKIPSGTVTHRDAIKTALQRSVRKELEALLVPKTHKGLAVPPDEITLCEFHNGTHPGCTMDDFQVDLWQTPACKWNKTAMRVFAIHFLAQQGIQDTPATRARVERTVYTWIRGQHLKYQRRATAEPGMEKEMKHRAARNQRKRALWHRRIAVLHRHPALLRHLNILRRLNVNGMSSDESELDVSVGRKRYYCIVPGWRHPSLVQFLRALDVIYLLTRIDDLGNVGRGNQPHERLATNIIRPPPGVAGGEYSTGVVKGLPWNSYNPEWLQQLDEAQLYSLNIPKDEHYDFRHDDSIIRARHSPQRRLSQFLHPAQVKFAVRVLVRPRLTLGSDLAILPVSSMGSLSDGARRGGPFRLKLCWLTSTAELSAESIPAVTEISAHTNAVVSR</sequence>
<accession>A0A067M7X3</accession>
<evidence type="ECO:0000313" key="2">
    <source>
        <dbReference type="EMBL" id="KDQ11674.1"/>
    </source>
</evidence>
<evidence type="ECO:0000313" key="3">
    <source>
        <dbReference type="Proteomes" id="UP000027195"/>
    </source>
</evidence>
<feature type="compositionally biased region" description="Low complexity" evidence="1">
    <location>
        <begin position="54"/>
        <end position="68"/>
    </location>
</feature>
<dbReference type="Proteomes" id="UP000027195">
    <property type="component" value="Unassembled WGS sequence"/>
</dbReference>
<feature type="compositionally biased region" description="Pro residues" evidence="1">
    <location>
        <begin position="266"/>
        <end position="275"/>
    </location>
</feature>
<organism evidence="2 3">
    <name type="scientific">Botryobasidium botryosum (strain FD-172 SS1)</name>
    <dbReference type="NCBI Taxonomy" id="930990"/>
    <lineage>
        <taxon>Eukaryota</taxon>
        <taxon>Fungi</taxon>
        <taxon>Dikarya</taxon>
        <taxon>Basidiomycota</taxon>
        <taxon>Agaricomycotina</taxon>
        <taxon>Agaricomycetes</taxon>
        <taxon>Cantharellales</taxon>
        <taxon>Botryobasidiaceae</taxon>
        <taxon>Botryobasidium</taxon>
    </lineage>
</organism>
<gene>
    <name evidence="2" type="ORF">BOTBODRAFT_636983</name>
</gene>
<protein>
    <submittedName>
        <fullName evidence="2">Uncharacterized protein</fullName>
    </submittedName>
</protein>
<name>A0A067M7X3_BOTB1</name>
<feature type="region of interest" description="Disordered" evidence="1">
    <location>
        <begin position="389"/>
        <end position="408"/>
    </location>
</feature>
<feature type="compositionally biased region" description="Low complexity" evidence="1">
    <location>
        <begin position="726"/>
        <end position="736"/>
    </location>
</feature>
<feature type="compositionally biased region" description="Acidic residues" evidence="1">
    <location>
        <begin position="592"/>
        <end position="625"/>
    </location>
</feature>
<feature type="region of interest" description="Disordered" evidence="1">
    <location>
        <begin position="574"/>
        <end position="681"/>
    </location>
</feature>